<evidence type="ECO:0000256" key="2">
    <source>
        <dbReference type="SAM" id="Phobius"/>
    </source>
</evidence>
<evidence type="ECO:0000256" key="1">
    <source>
        <dbReference type="SAM" id="MobiDB-lite"/>
    </source>
</evidence>
<proteinExistence type="predicted"/>
<feature type="region of interest" description="Disordered" evidence="1">
    <location>
        <begin position="939"/>
        <end position="969"/>
    </location>
</feature>
<accession>A0AAE0ZJ10</accession>
<evidence type="ECO:0000313" key="4">
    <source>
        <dbReference type="Proteomes" id="UP001283361"/>
    </source>
</evidence>
<keyword evidence="2" id="KW-0812">Transmembrane</keyword>
<reference evidence="3" key="1">
    <citation type="journal article" date="2023" name="G3 (Bethesda)">
        <title>A reference genome for the long-term kleptoplast-retaining sea slug Elysia crispata morphotype clarki.</title>
        <authorList>
            <person name="Eastman K.E."/>
            <person name="Pendleton A.L."/>
            <person name="Shaikh M.A."/>
            <person name="Suttiyut T."/>
            <person name="Ogas R."/>
            <person name="Tomko P."/>
            <person name="Gavelis G."/>
            <person name="Widhalm J.R."/>
            <person name="Wisecaver J.H."/>
        </authorList>
    </citation>
    <scope>NUCLEOTIDE SEQUENCE</scope>
    <source>
        <strain evidence="3">ECLA1</strain>
    </source>
</reference>
<comment type="caution">
    <text evidence="3">The sequence shown here is derived from an EMBL/GenBank/DDBJ whole genome shotgun (WGS) entry which is preliminary data.</text>
</comment>
<protein>
    <submittedName>
        <fullName evidence="3">Uncharacterized protein</fullName>
    </submittedName>
</protein>
<sequence length="996" mass="109976">MCQTESEFGLCLTSAKEGRRVSISEQVRIKKHGAQRLDKTYVVQSRGTKRYQGKFLIFPVKMTRFLYSLIVPLLMVLEPFQGVKGQSVCGHYEEGTGQAITCTTKTPTFSRYGPRIEINQTYEEMSYCDSNGNCHDNDPTRFKASFIHDTVRGRKNVTLRISSVTRDMKTARCYSNGFPIFGAICSIYVYIKPNKPICTGPEFVDDGRAALITCTSDRVYPEATCRLYSQARNVSLGRIPASVTDNLTSSLLYPGDKKLTCWFKLHLTGVAENSFKYTVQFHARVPQYQPSIVQADPIPDLDLRATTLDSTAGTSRRVTADYDNQELRVNIPVISNPPPFNNSFVLSLSHSESSIPVAMLSQQFSTRFSRSAGSDVKGTVELTVSTREISGQKRFNFFTFTASNGLAGKAPFSDKFTWTRLNIPPTQPTCDAPEFVDNGATALFLCTADRVYPMGTCDFRLINTSPRLNKQAVMRTETGNSIAYPGEKKVTCKLQLPVVGNMEGAYQFQVQITPSLTAGNQSVFATTAALSLGATKLYSTPKDDKVYDYPESGDLAISFPVTGNPVPKTVTLWVRHSNTEMAPVSSGNFRWTYDKQAGTNFGHVNVFVLKTVLGENVIRNYTLKVDNGVVGLSEFEYNFAVMGNMEPPTVPICDSPVFINGGATAKISCTSDRLAPSFKWEFTLTSESGHLQDWSKEERCQVEDSTAYPGLKKSICGLQVSVIGSSAGDYWFKVKITSILDAQEGNVLSAEKLTPVVSLNPTTLLNFEDNNHIFKYPQSGQLAIDVYVKGNPEPTNVRLWVRQSDASGTVPVSSQNFRWTYQKTAGAVQSGVIQLTISGGLEDGEISSYTLKAENGVVSESEFEYKFSVNGMDIKAAAAVSEKQNNLPVIAGSAAGGLVLLLIIIVMIIFVLRKRRNVQNSGSDYNTAQHIGEFDSPYIYPNKGFSPDGGNREEESQYSKLPSPYLVPMPERPISNYSLPEYSEIYDTPKKDNQQD</sequence>
<dbReference type="AlphaFoldDB" id="A0AAE0ZJ10"/>
<dbReference type="EMBL" id="JAWDGP010003889">
    <property type="protein sequence ID" value="KAK3769821.1"/>
    <property type="molecule type" value="Genomic_DNA"/>
</dbReference>
<name>A0AAE0ZJ10_9GAST</name>
<keyword evidence="4" id="KW-1185">Reference proteome</keyword>
<gene>
    <name evidence="3" type="ORF">RRG08_051314</name>
</gene>
<organism evidence="3 4">
    <name type="scientific">Elysia crispata</name>
    <name type="common">lettuce slug</name>
    <dbReference type="NCBI Taxonomy" id="231223"/>
    <lineage>
        <taxon>Eukaryota</taxon>
        <taxon>Metazoa</taxon>
        <taxon>Spiralia</taxon>
        <taxon>Lophotrochozoa</taxon>
        <taxon>Mollusca</taxon>
        <taxon>Gastropoda</taxon>
        <taxon>Heterobranchia</taxon>
        <taxon>Euthyneura</taxon>
        <taxon>Panpulmonata</taxon>
        <taxon>Sacoglossa</taxon>
        <taxon>Placobranchoidea</taxon>
        <taxon>Plakobranchidae</taxon>
        <taxon>Elysia</taxon>
    </lineage>
</organism>
<keyword evidence="2" id="KW-0472">Membrane</keyword>
<feature type="transmembrane region" description="Helical" evidence="2">
    <location>
        <begin position="889"/>
        <end position="912"/>
    </location>
</feature>
<keyword evidence="2" id="KW-1133">Transmembrane helix</keyword>
<dbReference type="Proteomes" id="UP001283361">
    <property type="component" value="Unassembled WGS sequence"/>
</dbReference>
<evidence type="ECO:0000313" key="3">
    <source>
        <dbReference type="EMBL" id="KAK3769821.1"/>
    </source>
</evidence>